<accession>A0A0V0QAJ7</accession>
<evidence type="ECO:0000259" key="6">
    <source>
        <dbReference type="PROSITE" id="PS50035"/>
    </source>
</evidence>
<dbReference type="PANTHER" id="PTHR43856:SF1">
    <property type="entry name" value="MITOCHONDRIAL CARDIOLIPIN HYDROLASE"/>
    <property type="match status" value="1"/>
</dbReference>
<sequence length="149" mass="17427">MITYYLESIFNPSEQNENIIAEYIDRATQSIDICMYIFTSKFLAMKLLEKSQQGVKIRIIADQTEAYQTYSVVGALKETSDWDIQIRLVKKARLHNKFMIVDKLYLLIGSMNFSFKSKHNYENGSFFYGKISSDYINQKINNQICQICL</sequence>
<dbReference type="Gene3D" id="3.30.870.10">
    <property type="entry name" value="Endonuclease Chain A"/>
    <property type="match status" value="1"/>
</dbReference>
<reference evidence="7 8" key="1">
    <citation type="journal article" date="2015" name="Sci. Rep.">
        <title>Genome of the facultative scuticociliatosis pathogen Pseudocohnilembus persalinus provides insight into its virulence through horizontal gene transfer.</title>
        <authorList>
            <person name="Xiong J."/>
            <person name="Wang G."/>
            <person name="Cheng J."/>
            <person name="Tian M."/>
            <person name="Pan X."/>
            <person name="Warren A."/>
            <person name="Jiang C."/>
            <person name="Yuan D."/>
            <person name="Miao W."/>
        </authorList>
    </citation>
    <scope>NUCLEOTIDE SEQUENCE [LARGE SCALE GENOMIC DNA]</scope>
    <source>
        <strain evidence="7">36N120E</strain>
    </source>
</reference>
<dbReference type="OrthoDB" id="412219at2759"/>
<dbReference type="InterPro" id="IPR025202">
    <property type="entry name" value="PLD-like_dom"/>
</dbReference>
<dbReference type="PROSITE" id="PS50035">
    <property type="entry name" value="PLD"/>
    <property type="match status" value="1"/>
</dbReference>
<name>A0A0V0QAJ7_PSEPJ</name>
<comment type="caution">
    <text evidence="7">The sequence shown here is derived from an EMBL/GenBank/DDBJ whole genome shotgun (WGS) entry which is preliminary data.</text>
</comment>
<evidence type="ECO:0000313" key="7">
    <source>
        <dbReference type="EMBL" id="KRW99257.1"/>
    </source>
</evidence>
<dbReference type="InParanoid" id="A0A0V0QAJ7"/>
<dbReference type="EMBL" id="LDAU01000217">
    <property type="protein sequence ID" value="KRW99257.1"/>
    <property type="molecule type" value="Genomic_DNA"/>
</dbReference>
<keyword evidence="1" id="KW-0378">Hydrolase</keyword>
<gene>
    <name evidence="7" type="ORF">PPERSA_03963</name>
</gene>
<dbReference type="GO" id="GO:0016042">
    <property type="term" value="P:lipid catabolic process"/>
    <property type="evidence" value="ECO:0007669"/>
    <property type="project" value="UniProtKB-KW"/>
</dbReference>
<evidence type="ECO:0000256" key="2">
    <source>
        <dbReference type="ARBA" id="ARBA00022963"/>
    </source>
</evidence>
<dbReference type="PANTHER" id="PTHR43856">
    <property type="entry name" value="CARDIOLIPIN HYDROLASE"/>
    <property type="match status" value="1"/>
</dbReference>
<keyword evidence="3" id="KW-0443">Lipid metabolism</keyword>
<keyword evidence="2" id="KW-0442">Lipid degradation</keyword>
<evidence type="ECO:0000313" key="8">
    <source>
        <dbReference type="Proteomes" id="UP000054937"/>
    </source>
</evidence>
<evidence type="ECO:0000256" key="1">
    <source>
        <dbReference type="ARBA" id="ARBA00022801"/>
    </source>
</evidence>
<evidence type="ECO:0000256" key="4">
    <source>
        <dbReference type="ARBA" id="ARBA00038012"/>
    </source>
</evidence>
<comment type="similarity">
    <text evidence="4">Belongs to the phospholipase D family. MitoPLD/Zucchini subfamily.</text>
</comment>
<evidence type="ECO:0000256" key="5">
    <source>
        <dbReference type="ARBA" id="ARBA00040549"/>
    </source>
</evidence>
<dbReference type="SMART" id="SM00155">
    <property type="entry name" value="PLDc"/>
    <property type="match status" value="1"/>
</dbReference>
<evidence type="ECO:0000256" key="3">
    <source>
        <dbReference type="ARBA" id="ARBA00023098"/>
    </source>
</evidence>
<dbReference type="GO" id="GO:0016891">
    <property type="term" value="F:RNA endonuclease activity producing 5'-phosphomonoesters, hydrolytic mechanism"/>
    <property type="evidence" value="ECO:0007669"/>
    <property type="project" value="TreeGrafter"/>
</dbReference>
<protein>
    <recommendedName>
        <fullName evidence="5">Mitochondrial cardiolipin hydrolase</fullName>
    </recommendedName>
</protein>
<dbReference type="AlphaFoldDB" id="A0A0V0QAJ7"/>
<dbReference type="SUPFAM" id="SSF56024">
    <property type="entry name" value="Phospholipase D/nuclease"/>
    <property type="match status" value="1"/>
</dbReference>
<keyword evidence="8" id="KW-1185">Reference proteome</keyword>
<dbReference type="Proteomes" id="UP000054937">
    <property type="component" value="Unassembled WGS sequence"/>
</dbReference>
<feature type="domain" description="PLD phosphodiesterase" evidence="6">
    <location>
        <begin position="90"/>
        <end position="117"/>
    </location>
</feature>
<dbReference type="InterPro" id="IPR001736">
    <property type="entry name" value="PLipase_D/transphosphatidylase"/>
</dbReference>
<dbReference type="Pfam" id="PF13091">
    <property type="entry name" value="PLDc_2"/>
    <property type="match status" value="1"/>
</dbReference>
<organism evidence="7 8">
    <name type="scientific">Pseudocohnilembus persalinus</name>
    <name type="common">Ciliate</name>
    <dbReference type="NCBI Taxonomy" id="266149"/>
    <lineage>
        <taxon>Eukaryota</taxon>
        <taxon>Sar</taxon>
        <taxon>Alveolata</taxon>
        <taxon>Ciliophora</taxon>
        <taxon>Intramacronucleata</taxon>
        <taxon>Oligohymenophorea</taxon>
        <taxon>Scuticociliatia</taxon>
        <taxon>Philasterida</taxon>
        <taxon>Pseudocohnilembidae</taxon>
        <taxon>Pseudocohnilembus</taxon>
    </lineage>
</organism>
<dbReference type="InterPro" id="IPR051406">
    <property type="entry name" value="PLD_domain"/>
</dbReference>
<proteinExistence type="inferred from homology"/>